<gene>
    <name evidence="3" type="ORF">F5891DRAFT_1133215</name>
</gene>
<dbReference type="Proteomes" id="UP001195769">
    <property type="component" value="Unassembled WGS sequence"/>
</dbReference>
<feature type="domain" description="Integrase core" evidence="2">
    <location>
        <begin position="2"/>
        <end position="127"/>
    </location>
</feature>
<keyword evidence="4" id="KW-1185">Reference proteome</keyword>
<feature type="region of interest" description="Disordered" evidence="1">
    <location>
        <begin position="153"/>
        <end position="179"/>
    </location>
</feature>
<dbReference type="RefSeq" id="XP_041216255.1">
    <property type="nucleotide sequence ID" value="XM_041364753.1"/>
</dbReference>
<evidence type="ECO:0000256" key="1">
    <source>
        <dbReference type="SAM" id="MobiDB-lite"/>
    </source>
</evidence>
<name>A0AAD4DN34_9AGAM</name>
<dbReference type="PANTHER" id="PTHR46791:SF5">
    <property type="entry name" value="CLR5 DOMAIN-CONTAINING PROTEIN-RELATED"/>
    <property type="match status" value="1"/>
</dbReference>
<dbReference type="GeneID" id="64659051"/>
<dbReference type="AlphaFoldDB" id="A0AAD4DN34"/>
<dbReference type="PANTHER" id="PTHR46791">
    <property type="entry name" value="EXPRESSED PROTEIN"/>
    <property type="match status" value="1"/>
</dbReference>
<proteinExistence type="predicted"/>
<reference evidence="3" key="1">
    <citation type="journal article" date="2020" name="New Phytol.">
        <title>Comparative genomics reveals dynamic genome evolution in host specialist ectomycorrhizal fungi.</title>
        <authorList>
            <person name="Lofgren L.A."/>
            <person name="Nguyen N.H."/>
            <person name="Vilgalys R."/>
            <person name="Ruytinx J."/>
            <person name="Liao H.L."/>
            <person name="Branco S."/>
            <person name="Kuo A."/>
            <person name="LaButti K."/>
            <person name="Lipzen A."/>
            <person name="Andreopoulos W."/>
            <person name="Pangilinan J."/>
            <person name="Riley R."/>
            <person name="Hundley H."/>
            <person name="Na H."/>
            <person name="Barry K."/>
            <person name="Grigoriev I.V."/>
            <person name="Stajich J.E."/>
            <person name="Kennedy P.G."/>
        </authorList>
    </citation>
    <scope>NUCLEOTIDE SEQUENCE</scope>
    <source>
        <strain evidence="3">FC203</strain>
    </source>
</reference>
<organism evidence="3 4">
    <name type="scientific">Suillus fuscotomentosus</name>
    <dbReference type="NCBI Taxonomy" id="1912939"/>
    <lineage>
        <taxon>Eukaryota</taxon>
        <taxon>Fungi</taxon>
        <taxon>Dikarya</taxon>
        <taxon>Basidiomycota</taxon>
        <taxon>Agaricomycotina</taxon>
        <taxon>Agaricomycetes</taxon>
        <taxon>Agaricomycetidae</taxon>
        <taxon>Boletales</taxon>
        <taxon>Suillineae</taxon>
        <taxon>Suillaceae</taxon>
        <taxon>Suillus</taxon>
    </lineage>
</organism>
<dbReference type="InterPro" id="IPR058913">
    <property type="entry name" value="Integrase_dom_put"/>
</dbReference>
<evidence type="ECO:0000259" key="2">
    <source>
        <dbReference type="Pfam" id="PF24764"/>
    </source>
</evidence>
<accession>A0AAD4DN34</accession>
<dbReference type="EMBL" id="JABBWK010000425">
    <property type="protein sequence ID" value="KAG1884482.1"/>
    <property type="molecule type" value="Genomic_DNA"/>
</dbReference>
<dbReference type="Pfam" id="PF24764">
    <property type="entry name" value="rva_4"/>
    <property type="match status" value="1"/>
</dbReference>
<sequence>MQNFGTPSRVRGDRGGENLDVAMYMIMRNGPRRASFMWGSSTRNSRIERLWVEVGTQFARRWRAFFTRLENHHGLNPHSPSHIWLLQTLFLDEINQDCSDFRAEWNCHPIRGPDTNDKSPKDLRFLGQIQFGVYRDDCEGVHPDVIEEHYGVHGPTTTRRQHQSGAGHPIDEEERDNEEEPLTMVQAINDQQRHHIHHDAISVPLQISPFVNDETRRQFSATLIEVIAEDITPCDCRLAGNEWEGDEYPIFEAIPVGRRGSKELHVSLAEPSWFNRARLWCQALLVLSYFLAAGQE</sequence>
<evidence type="ECO:0000313" key="4">
    <source>
        <dbReference type="Proteomes" id="UP001195769"/>
    </source>
</evidence>
<comment type="caution">
    <text evidence="3">The sequence shown here is derived from an EMBL/GenBank/DDBJ whole genome shotgun (WGS) entry which is preliminary data.</text>
</comment>
<evidence type="ECO:0000313" key="3">
    <source>
        <dbReference type="EMBL" id="KAG1884482.1"/>
    </source>
</evidence>
<protein>
    <recommendedName>
        <fullName evidence="2">Integrase core domain-containing protein</fullName>
    </recommendedName>
</protein>